<dbReference type="SMART" id="SM00382">
    <property type="entry name" value="AAA"/>
    <property type="match status" value="1"/>
</dbReference>
<dbReference type="SUPFAM" id="SSF52540">
    <property type="entry name" value="P-loop containing nucleoside triphosphate hydrolases"/>
    <property type="match status" value="1"/>
</dbReference>
<dbReference type="InterPro" id="IPR003593">
    <property type="entry name" value="AAA+_ATPase"/>
</dbReference>
<sequence length="319" mass="35188">MTEQKDLGSVKDRAKKKLERDMGPELLAAMHDPKTVEIMLNADGKVWQERQGERARFICSLRAAQAQAIIETIAGYHGKEVTKNNPLLEGEFPLDGSRFAGQLPPVVRGPTFAIRKKATEIFTLEQYVSGGIMTDAQRLSIIRAVEEHRNILVIGGTGSGKTTLVNAIINQMVIQDPTERVFIIEDTGEIQCAAENHVQYHTSIDVSMTMLLKTTLRMRPDRILVGEVRGEEALDLLDAWNTGHPGGAATLHANSAQEGLTRLKSLVSRNKSAPSEIEPLIGEAVHVVVHIARTPEGRRIQEILEVSGYEDGRYITKSL</sequence>
<protein>
    <submittedName>
        <fullName evidence="3">Putative ATPase</fullName>
    </submittedName>
</protein>
<accession>F2FAW9</accession>
<comment type="similarity">
    <text evidence="1">Belongs to the GSP E family.</text>
</comment>
<geneLocation type="plasmid" evidence="3">
    <name>pMCBF1</name>
</geneLocation>
<dbReference type="Gene3D" id="3.30.450.90">
    <property type="match status" value="1"/>
</dbReference>
<evidence type="ECO:0000259" key="2">
    <source>
        <dbReference type="SMART" id="SM00382"/>
    </source>
</evidence>
<evidence type="ECO:0000313" key="3">
    <source>
        <dbReference type="EMBL" id="AAY97916.1"/>
    </source>
</evidence>
<organism evidence="3">
    <name type="scientific">Plasmid pMCBF1</name>
    <dbReference type="NCBI Taxonomy" id="1003194"/>
    <lineage>
        <taxon>other sequences</taxon>
        <taxon>plasmids</taxon>
    </lineage>
</organism>
<reference evidence="3" key="1">
    <citation type="journal article" date="2011" name="Nat. Commun.">
        <title>The IncP-1 plasmid backbone adapts to different host bacterial species and evolves through homologous recombination.</title>
        <authorList>
            <person name="Norberg P."/>
            <person name="Bergstrom M."/>
            <person name="Jethava V."/>
            <person name="Dubhashi D."/>
            <person name="Hermansson M."/>
        </authorList>
    </citation>
    <scope>NUCLEOTIDE SEQUENCE</scope>
    <source>
        <plasmid evidence="3">pMCBF1</plasmid>
    </source>
</reference>
<keyword evidence="3" id="KW-0614">Plasmid</keyword>
<dbReference type="EMBL" id="AY950444">
    <property type="protein sequence ID" value="AAY97916.1"/>
    <property type="molecule type" value="Genomic_DNA"/>
</dbReference>
<name>F2FAW9_9ZZZZ</name>
<gene>
    <name evidence="3" type="primary">trbB</name>
</gene>
<dbReference type="Pfam" id="PF00437">
    <property type="entry name" value="T2SSE"/>
    <property type="match status" value="1"/>
</dbReference>
<dbReference type="InterPro" id="IPR014149">
    <property type="entry name" value="Conjug-transfer_TrbB"/>
</dbReference>
<dbReference type="NCBIfam" id="NF010469">
    <property type="entry name" value="PRK13894.1"/>
    <property type="match status" value="1"/>
</dbReference>
<dbReference type="NCBIfam" id="TIGR02782">
    <property type="entry name" value="TrbB_P"/>
    <property type="match status" value="1"/>
</dbReference>
<dbReference type="PANTHER" id="PTHR30486">
    <property type="entry name" value="TWITCHING MOTILITY PROTEIN PILT"/>
    <property type="match status" value="1"/>
</dbReference>
<dbReference type="InterPro" id="IPR027417">
    <property type="entry name" value="P-loop_NTPase"/>
</dbReference>
<feature type="domain" description="AAA+ ATPase" evidence="2">
    <location>
        <begin position="147"/>
        <end position="310"/>
    </location>
</feature>
<dbReference type="GO" id="GO:0005524">
    <property type="term" value="F:ATP binding"/>
    <property type="evidence" value="ECO:0007669"/>
    <property type="project" value="InterPro"/>
</dbReference>
<dbReference type="AlphaFoldDB" id="F2FAW9"/>
<dbReference type="Gene3D" id="3.40.50.300">
    <property type="entry name" value="P-loop containing nucleotide triphosphate hydrolases"/>
    <property type="match status" value="1"/>
</dbReference>
<dbReference type="GO" id="GO:0005737">
    <property type="term" value="C:cytoplasm"/>
    <property type="evidence" value="ECO:0007669"/>
    <property type="project" value="InterPro"/>
</dbReference>
<evidence type="ECO:0000256" key="1">
    <source>
        <dbReference type="ARBA" id="ARBA00006611"/>
    </source>
</evidence>
<dbReference type="CDD" id="cd01130">
    <property type="entry name" value="VirB11-like_ATPase"/>
    <property type="match status" value="1"/>
</dbReference>
<proteinExistence type="inferred from homology"/>
<dbReference type="PANTHER" id="PTHR30486:SF6">
    <property type="entry name" value="TYPE IV PILUS RETRACTATION ATPASE PILT"/>
    <property type="match status" value="1"/>
</dbReference>
<dbReference type="InterPro" id="IPR001482">
    <property type="entry name" value="T2SS/T4SS_dom"/>
</dbReference>
<dbReference type="InterPro" id="IPR050921">
    <property type="entry name" value="T4SS_GSP_E_ATPase"/>
</dbReference>
<dbReference type="GO" id="GO:0016887">
    <property type="term" value="F:ATP hydrolysis activity"/>
    <property type="evidence" value="ECO:0007669"/>
    <property type="project" value="InterPro"/>
</dbReference>